<feature type="chain" id="PRO_5018142276" description="39S ribosomal mitochondrial" evidence="1">
    <location>
        <begin position="20"/>
        <end position="86"/>
    </location>
</feature>
<name>A0A3M7SJW5_BRAPC</name>
<protein>
    <recommendedName>
        <fullName evidence="4">39S ribosomal mitochondrial</fullName>
    </recommendedName>
</protein>
<organism evidence="2 3">
    <name type="scientific">Brachionus plicatilis</name>
    <name type="common">Marine rotifer</name>
    <name type="synonym">Brachionus muelleri</name>
    <dbReference type="NCBI Taxonomy" id="10195"/>
    <lineage>
        <taxon>Eukaryota</taxon>
        <taxon>Metazoa</taxon>
        <taxon>Spiralia</taxon>
        <taxon>Gnathifera</taxon>
        <taxon>Rotifera</taxon>
        <taxon>Eurotatoria</taxon>
        <taxon>Monogononta</taxon>
        <taxon>Pseudotrocha</taxon>
        <taxon>Ploima</taxon>
        <taxon>Brachionidae</taxon>
        <taxon>Brachionus</taxon>
    </lineage>
</organism>
<evidence type="ECO:0000313" key="2">
    <source>
        <dbReference type="EMBL" id="RNA36164.1"/>
    </source>
</evidence>
<dbReference type="AlphaFoldDB" id="A0A3M7SJW5"/>
<comment type="caution">
    <text evidence="2">The sequence shown here is derived from an EMBL/GenBank/DDBJ whole genome shotgun (WGS) entry which is preliminary data.</text>
</comment>
<evidence type="ECO:0000313" key="3">
    <source>
        <dbReference type="Proteomes" id="UP000276133"/>
    </source>
</evidence>
<evidence type="ECO:0000256" key="1">
    <source>
        <dbReference type="SAM" id="SignalP"/>
    </source>
</evidence>
<accession>A0A3M7SJW5</accession>
<sequence>MWLYSHTLVGSCIAMVSYAASNINQTNKLNISKRKRFLKVQPNYPPNPKELHDIDIPDFLKTGVRHTRKSEYVKYNKAPPPFFFTV</sequence>
<reference evidence="2 3" key="1">
    <citation type="journal article" date="2018" name="Sci. Rep.">
        <title>Genomic signatures of local adaptation to the degree of environmental predictability in rotifers.</title>
        <authorList>
            <person name="Franch-Gras L."/>
            <person name="Hahn C."/>
            <person name="Garcia-Roger E.M."/>
            <person name="Carmona M.J."/>
            <person name="Serra M."/>
            <person name="Gomez A."/>
        </authorList>
    </citation>
    <scope>NUCLEOTIDE SEQUENCE [LARGE SCALE GENOMIC DNA]</scope>
    <source>
        <strain evidence="2">HYR1</strain>
    </source>
</reference>
<gene>
    <name evidence="2" type="ORF">BpHYR1_025725</name>
</gene>
<feature type="signal peptide" evidence="1">
    <location>
        <begin position="1"/>
        <end position="19"/>
    </location>
</feature>
<dbReference type="Proteomes" id="UP000276133">
    <property type="component" value="Unassembled WGS sequence"/>
</dbReference>
<keyword evidence="1" id="KW-0732">Signal</keyword>
<keyword evidence="3" id="KW-1185">Reference proteome</keyword>
<dbReference type="EMBL" id="REGN01001223">
    <property type="protein sequence ID" value="RNA36164.1"/>
    <property type="molecule type" value="Genomic_DNA"/>
</dbReference>
<evidence type="ECO:0008006" key="4">
    <source>
        <dbReference type="Google" id="ProtNLM"/>
    </source>
</evidence>
<proteinExistence type="predicted"/>